<dbReference type="EMBL" id="JBHUPE010000005">
    <property type="protein sequence ID" value="MFD2905056.1"/>
    <property type="molecule type" value="Genomic_DNA"/>
</dbReference>
<name>A0ABW5YXI8_9SPHI</name>
<proteinExistence type="predicted"/>
<feature type="domain" description="DUF5013" evidence="1">
    <location>
        <begin position="236"/>
        <end position="369"/>
    </location>
</feature>
<evidence type="ECO:0000313" key="3">
    <source>
        <dbReference type="Proteomes" id="UP001597509"/>
    </source>
</evidence>
<protein>
    <submittedName>
        <fullName evidence="2">DUF4998 domain-containing protein</fullName>
    </submittedName>
</protein>
<organism evidence="2 3">
    <name type="scientific">Sphingobacterium anhuiense</name>
    <dbReference type="NCBI Taxonomy" id="493780"/>
    <lineage>
        <taxon>Bacteria</taxon>
        <taxon>Pseudomonadati</taxon>
        <taxon>Bacteroidota</taxon>
        <taxon>Sphingobacteriia</taxon>
        <taxon>Sphingobacteriales</taxon>
        <taxon>Sphingobacteriaceae</taxon>
        <taxon>Sphingobacterium</taxon>
    </lineage>
</organism>
<gene>
    <name evidence="2" type="ORF">ACFS6I_14030</name>
</gene>
<comment type="caution">
    <text evidence="2">The sequence shown here is derived from an EMBL/GenBank/DDBJ whole genome shotgun (WGS) entry which is preliminary data.</text>
</comment>
<dbReference type="Pfam" id="PF16389">
    <property type="entry name" value="DUF4998"/>
    <property type="match status" value="1"/>
</dbReference>
<accession>A0ABW5YXI8</accession>
<dbReference type="RefSeq" id="WP_380921523.1">
    <property type="nucleotide sequence ID" value="NZ_JBHUPE010000005.1"/>
</dbReference>
<reference evidence="3" key="1">
    <citation type="journal article" date="2019" name="Int. J. Syst. Evol. Microbiol.">
        <title>The Global Catalogue of Microorganisms (GCM) 10K type strain sequencing project: providing services to taxonomists for standard genome sequencing and annotation.</title>
        <authorList>
            <consortium name="The Broad Institute Genomics Platform"/>
            <consortium name="The Broad Institute Genome Sequencing Center for Infectious Disease"/>
            <person name="Wu L."/>
            <person name="Ma J."/>
        </authorList>
    </citation>
    <scope>NUCLEOTIDE SEQUENCE [LARGE SCALE GENOMIC DNA]</scope>
    <source>
        <strain evidence="3">KCTC 22209</strain>
    </source>
</reference>
<keyword evidence="3" id="KW-1185">Reference proteome</keyword>
<dbReference type="Proteomes" id="UP001597509">
    <property type="component" value="Unassembled WGS sequence"/>
</dbReference>
<dbReference type="InterPro" id="IPR032181">
    <property type="entry name" value="DUF5013"/>
</dbReference>
<dbReference type="Pfam" id="PF16405">
    <property type="entry name" value="DUF5013"/>
    <property type="match status" value="1"/>
</dbReference>
<evidence type="ECO:0000259" key="1">
    <source>
        <dbReference type="Pfam" id="PF16405"/>
    </source>
</evidence>
<dbReference type="PROSITE" id="PS51257">
    <property type="entry name" value="PROKAR_LIPOPROTEIN"/>
    <property type="match status" value="1"/>
</dbReference>
<sequence length="391" mass="43976">MKNIIKLWYVSGLLLIVISCSKMNDPIAPFIKGGEISYATKVDSLKSFSGRNRVSLTWELPANHSAHKVFAFWNKDQDSVELLFKPVKGKLYEAEIKNLQEATYLFDIYSFDKEGNRSIKTLTSVNVYGERYEATLLNRILLSAKIDVNDQLTALFANAEEGNVGTEIVYTDILNKQKKVNVNRLQNEIVIADWKIGTPVSYRSSYKPKANAIDTFYVKEAEIMKITKDITAQYLKNFQQPFLPVQQANRFRDPLNWTVNAAVQNHSGMGGWSTDDNTVLNMESGWGSTNIVNGKMYQTTMLPKGEYRLQVELGAFGLGSSTVKIAAVPGQVMPDFDSNKQVPGAYGSTSLELKSFDFTVPNDGPVTIGFIAIMTGDQYWRVRKVTLYRNF</sequence>
<evidence type="ECO:0000313" key="2">
    <source>
        <dbReference type="EMBL" id="MFD2905056.1"/>
    </source>
</evidence>